<evidence type="ECO:0000313" key="2">
    <source>
        <dbReference type="EMBL" id="GMM59157.1"/>
    </source>
</evidence>
<accession>A0AAV5S938</accession>
<organism evidence="2 4">
    <name type="scientific">Maudiozyma humilis</name>
    <name type="common">Sour dough yeast</name>
    <name type="synonym">Kazachstania humilis</name>
    <dbReference type="NCBI Taxonomy" id="51915"/>
    <lineage>
        <taxon>Eukaryota</taxon>
        <taxon>Fungi</taxon>
        <taxon>Dikarya</taxon>
        <taxon>Ascomycota</taxon>
        <taxon>Saccharomycotina</taxon>
        <taxon>Saccharomycetes</taxon>
        <taxon>Saccharomycetales</taxon>
        <taxon>Saccharomycetaceae</taxon>
        <taxon>Maudiozyma</taxon>
    </lineage>
</organism>
<reference evidence="2 4" key="1">
    <citation type="journal article" date="2023" name="Elife">
        <title>Identification of key yeast species and microbe-microbe interactions impacting larval growth of Drosophila in the wild.</title>
        <authorList>
            <person name="Mure A."/>
            <person name="Sugiura Y."/>
            <person name="Maeda R."/>
            <person name="Honda K."/>
            <person name="Sakurai N."/>
            <person name="Takahashi Y."/>
            <person name="Watada M."/>
            <person name="Katoh T."/>
            <person name="Gotoh A."/>
            <person name="Gotoh Y."/>
            <person name="Taniguchi I."/>
            <person name="Nakamura K."/>
            <person name="Hayashi T."/>
            <person name="Katayama T."/>
            <person name="Uemura T."/>
            <person name="Hattori Y."/>
        </authorList>
    </citation>
    <scope>NUCLEOTIDE SEQUENCE [LARGE SCALE GENOMIC DNA]</scope>
    <source>
        <strain evidence="2 4">KH-74</strain>
    </source>
</reference>
<dbReference type="AlphaFoldDB" id="A0AAV5S938"/>
<keyword evidence="1" id="KW-0732">Signal</keyword>
<protein>
    <submittedName>
        <fullName evidence="2">Uncharacterized protein</fullName>
    </submittedName>
</protein>
<dbReference type="EMBL" id="BTGD01000027">
    <property type="protein sequence ID" value="GMM59160.1"/>
    <property type="molecule type" value="Genomic_DNA"/>
</dbReference>
<name>A0AAV5S938_MAUHU</name>
<reference evidence="2" key="2">
    <citation type="submission" date="2023-06" db="EMBL/GenBank/DDBJ databases">
        <authorList>
            <person name="Mure A."/>
            <person name="Hattori Y."/>
        </authorList>
    </citation>
    <scope>NUCLEOTIDE SEQUENCE</scope>
    <source>
        <strain evidence="2">KH-74</strain>
    </source>
</reference>
<dbReference type="Proteomes" id="UP001377567">
    <property type="component" value="Unassembled WGS sequence"/>
</dbReference>
<sequence>MKNSVCFIIYSLLTFGVTFALNSTSAGVDRLTVSPGKILVKQFNDGSNTVVYFNGTEHLSDLVKEHANTSTILYDVANEMAYTDIQVTSGNSTAADSDDLEKRLWTSNYDGFYHTLRQLVNLGNW</sequence>
<evidence type="ECO:0000313" key="3">
    <source>
        <dbReference type="EMBL" id="GMM59160.1"/>
    </source>
</evidence>
<dbReference type="EMBL" id="BTGD01000026">
    <property type="protein sequence ID" value="GMM59157.1"/>
    <property type="molecule type" value="Genomic_DNA"/>
</dbReference>
<feature type="signal peptide" evidence="1">
    <location>
        <begin position="1"/>
        <end position="20"/>
    </location>
</feature>
<gene>
    <name evidence="2" type="ORF">DAKH74_057740</name>
    <name evidence="3" type="ORF">DAKH74_057770</name>
</gene>
<feature type="chain" id="PRO_5044714662" evidence="1">
    <location>
        <begin position="21"/>
        <end position="125"/>
    </location>
</feature>
<proteinExistence type="predicted"/>
<comment type="caution">
    <text evidence="2">The sequence shown here is derived from an EMBL/GenBank/DDBJ whole genome shotgun (WGS) entry which is preliminary data.</text>
</comment>
<evidence type="ECO:0000256" key="1">
    <source>
        <dbReference type="SAM" id="SignalP"/>
    </source>
</evidence>
<keyword evidence="4" id="KW-1185">Reference proteome</keyword>
<evidence type="ECO:0000313" key="4">
    <source>
        <dbReference type="Proteomes" id="UP001377567"/>
    </source>
</evidence>